<dbReference type="SUPFAM" id="SSF53271">
    <property type="entry name" value="PRTase-like"/>
    <property type="match status" value="1"/>
</dbReference>
<dbReference type="InterPro" id="IPR000836">
    <property type="entry name" value="PRTase_dom"/>
</dbReference>
<evidence type="ECO:0000313" key="4">
    <source>
        <dbReference type="EMBL" id="ALU12057.1"/>
    </source>
</evidence>
<gene>
    <name evidence="4" type="ORF">EYM_07555</name>
</gene>
<feature type="domain" description="Phosphoribosyltransferase" evidence="3">
    <location>
        <begin position="60"/>
        <end position="184"/>
    </location>
</feature>
<protein>
    <submittedName>
        <fullName evidence="4">Phosphoribosyl transferase</fullName>
    </submittedName>
</protein>
<accession>A0A0U3F8U8</accession>
<keyword evidence="1" id="KW-0328">Glycosyltransferase</keyword>
<dbReference type="KEGG" id="iis:EYM_07555"/>
<dbReference type="AlphaFoldDB" id="A0A0U3F8U8"/>
<organism evidence="4 5">
    <name type="scientific">Ignicoccus islandicus DSM 13165</name>
    <dbReference type="NCBI Taxonomy" id="940295"/>
    <lineage>
        <taxon>Archaea</taxon>
        <taxon>Thermoproteota</taxon>
        <taxon>Thermoprotei</taxon>
        <taxon>Desulfurococcales</taxon>
        <taxon>Desulfurococcaceae</taxon>
        <taxon>Ignicoccus</taxon>
    </lineage>
</organism>
<evidence type="ECO:0000313" key="5">
    <source>
        <dbReference type="Proteomes" id="UP000060778"/>
    </source>
</evidence>
<dbReference type="STRING" id="940295.EYM_07555"/>
<keyword evidence="5" id="KW-1185">Reference proteome</keyword>
<dbReference type="EMBL" id="CP006867">
    <property type="protein sequence ID" value="ALU12057.1"/>
    <property type="molecule type" value="Genomic_DNA"/>
</dbReference>
<dbReference type="CDD" id="cd06223">
    <property type="entry name" value="PRTases_typeI"/>
    <property type="match status" value="1"/>
</dbReference>
<dbReference type="Proteomes" id="UP000060778">
    <property type="component" value="Chromosome"/>
</dbReference>
<reference evidence="4 5" key="1">
    <citation type="submission" date="2013-11" db="EMBL/GenBank/DDBJ databases">
        <title>Comparative genomics of Ignicoccus.</title>
        <authorList>
            <person name="Podar M."/>
        </authorList>
    </citation>
    <scope>NUCLEOTIDE SEQUENCE [LARGE SCALE GENOMIC DNA]</scope>
    <source>
        <strain evidence="4 5">DSM 13165</strain>
    </source>
</reference>
<dbReference type="Gene3D" id="3.40.50.2020">
    <property type="match status" value="1"/>
</dbReference>
<sequence length="261" mass="30076">MRKVKSTSFRYVDKGIEAKKLVGMRKNLHRPPSGQEVTGVFGVVKLKVKVVSWGEVVRWSNELAFVIMDSGYKPDVIVAIARGGLVPARLLADYMDVIDVLSLKVEHWIETGSHQEEAVIKYETKDIDLSDKKVLIVDDICDTGKSLSVAKEFVIKNWKAREVKLATFQYIEPVAQIKPDFYVDLVKDWTWYMYPWNYVEDMVNLVKKMLKEEGELSLQEITVKFKEWYNITPPLSIAETVHIMEYRGLINKVNGKYVLVK</sequence>
<dbReference type="PANTHER" id="PTHR43363">
    <property type="entry name" value="HYPOXANTHINE PHOSPHORIBOSYLTRANSFERASE"/>
    <property type="match status" value="1"/>
</dbReference>
<dbReference type="GO" id="GO:0016757">
    <property type="term" value="F:glycosyltransferase activity"/>
    <property type="evidence" value="ECO:0007669"/>
    <property type="project" value="UniProtKB-KW"/>
</dbReference>
<evidence type="ECO:0000256" key="2">
    <source>
        <dbReference type="ARBA" id="ARBA00022679"/>
    </source>
</evidence>
<dbReference type="PATRIC" id="fig|940295.4.peg.1470"/>
<dbReference type="Pfam" id="PF00156">
    <property type="entry name" value="Pribosyltran"/>
    <property type="match status" value="1"/>
</dbReference>
<dbReference type="InterPro" id="IPR029057">
    <property type="entry name" value="PRTase-like"/>
</dbReference>
<name>A0A0U3F8U8_9CREN</name>
<dbReference type="PANTHER" id="PTHR43363:SF2">
    <property type="entry name" value="PHOSPHORIBOSYLTRANSFERASE"/>
    <property type="match status" value="1"/>
</dbReference>
<evidence type="ECO:0000256" key="1">
    <source>
        <dbReference type="ARBA" id="ARBA00022676"/>
    </source>
</evidence>
<keyword evidence="2 4" id="KW-0808">Transferase</keyword>
<proteinExistence type="predicted"/>
<evidence type="ECO:0000259" key="3">
    <source>
        <dbReference type="Pfam" id="PF00156"/>
    </source>
</evidence>